<keyword evidence="10" id="KW-1185">Reference proteome</keyword>
<keyword evidence="4" id="KW-0418">Kinase</keyword>
<dbReference type="InterPro" id="IPR011009">
    <property type="entry name" value="Kinase-like_dom_sf"/>
</dbReference>
<dbReference type="PROSITE" id="PS50011">
    <property type="entry name" value="PROTEIN_KINASE_DOM"/>
    <property type="match status" value="2"/>
</dbReference>
<keyword evidence="5 6" id="KW-0067">ATP-binding</keyword>
<dbReference type="InterPro" id="IPR008271">
    <property type="entry name" value="Ser/Thr_kinase_AS"/>
</dbReference>
<dbReference type="EMBL" id="CM026431">
    <property type="protein sequence ID" value="KAG0558632.1"/>
    <property type="molecule type" value="Genomic_DNA"/>
</dbReference>
<dbReference type="PANTHER" id="PTHR44329:SF260">
    <property type="entry name" value="PROTEIN KINASE DOMAIN-CONTAINING PROTEIN"/>
    <property type="match status" value="1"/>
</dbReference>
<dbReference type="PROSITE" id="PS00107">
    <property type="entry name" value="PROTEIN_KINASE_ATP"/>
    <property type="match status" value="1"/>
</dbReference>
<dbReference type="GO" id="GO:0007166">
    <property type="term" value="P:cell surface receptor signaling pathway"/>
    <property type="evidence" value="ECO:0007669"/>
    <property type="project" value="InterPro"/>
</dbReference>
<feature type="domain" description="Protein kinase" evidence="8">
    <location>
        <begin position="584"/>
        <end position="876"/>
    </location>
</feature>
<keyword evidence="3 6" id="KW-0547">Nucleotide-binding</keyword>
<dbReference type="InterPro" id="IPR059179">
    <property type="entry name" value="MLKL-like_MCAfunc"/>
</dbReference>
<reference evidence="9" key="1">
    <citation type="submission" date="2020-06" db="EMBL/GenBank/DDBJ databases">
        <title>WGS assembly of Ceratodon purpureus strain R40.</title>
        <authorList>
            <person name="Carey S.B."/>
            <person name="Jenkins J."/>
            <person name="Shu S."/>
            <person name="Lovell J.T."/>
            <person name="Sreedasyam A."/>
            <person name="Maumus F."/>
            <person name="Tiley G.P."/>
            <person name="Fernandez-Pozo N."/>
            <person name="Barry K."/>
            <person name="Chen C."/>
            <person name="Wang M."/>
            <person name="Lipzen A."/>
            <person name="Daum C."/>
            <person name="Saski C.A."/>
            <person name="Payton A.C."/>
            <person name="Mcbreen J.C."/>
            <person name="Conrad R.E."/>
            <person name="Kollar L.M."/>
            <person name="Olsson S."/>
            <person name="Huttunen S."/>
            <person name="Landis J.B."/>
            <person name="Wickett N.J."/>
            <person name="Johnson M.G."/>
            <person name="Rensing S.A."/>
            <person name="Grimwood J."/>
            <person name="Schmutz J."/>
            <person name="Mcdaniel S.F."/>
        </authorList>
    </citation>
    <scope>NUCLEOTIDE SEQUENCE</scope>
    <source>
        <strain evidence="9">R40</strain>
    </source>
</reference>
<dbReference type="PROSITE" id="PS00108">
    <property type="entry name" value="PROTEIN_KINASE_ST"/>
    <property type="match status" value="1"/>
</dbReference>
<evidence type="ECO:0000256" key="7">
    <source>
        <dbReference type="SAM" id="MobiDB-lite"/>
    </source>
</evidence>
<dbReference type="SUPFAM" id="SSF56112">
    <property type="entry name" value="Protein kinase-like (PK-like)"/>
    <property type="match status" value="2"/>
</dbReference>
<evidence type="ECO:0000256" key="1">
    <source>
        <dbReference type="ARBA" id="ARBA00022527"/>
    </source>
</evidence>
<protein>
    <recommendedName>
        <fullName evidence="8">Protein kinase domain-containing protein</fullName>
    </recommendedName>
</protein>
<evidence type="ECO:0000313" key="10">
    <source>
        <dbReference type="Proteomes" id="UP000822688"/>
    </source>
</evidence>
<comment type="caution">
    <text evidence="9">The sequence shown here is derived from an EMBL/GenBank/DDBJ whole genome shotgun (WGS) entry which is preliminary data.</text>
</comment>
<dbReference type="Gene3D" id="3.30.200.20">
    <property type="entry name" value="Phosphorylase Kinase, domain 1"/>
    <property type="match status" value="1"/>
</dbReference>
<dbReference type="PANTHER" id="PTHR44329">
    <property type="entry name" value="SERINE/THREONINE-PROTEIN KINASE TNNI3K-RELATED"/>
    <property type="match status" value="1"/>
</dbReference>
<dbReference type="Gene3D" id="1.10.510.10">
    <property type="entry name" value="Transferase(Phosphotransferase) domain 1"/>
    <property type="match status" value="2"/>
</dbReference>
<evidence type="ECO:0000256" key="6">
    <source>
        <dbReference type="PROSITE-ProRule" id="PRU10141"/>
    </source>
</evidence>
<sequence length="885" mass="100356">MADIDMAASSSTKPMELAEPISQVSEALRIIEDVTKSSSKFLMNKHQCESLARRLVCVIGEPLKELQKGFVCKQSSDTGNKMEYPAFDVLLTVLKAAAALLSKYTESKESITSVLTRTEDREAFKEIHAELDMLNSQFPFEDFECTSESMRSAMLTGDANEDKNELSKNLHEMIHSDECRQAADEAVLATTLEKLKLVVSERSEGTCTNDDLPSFLNINPATVEIMNEVRPAERLSEHDPKETDGWARVRNGRYLGCDFALKVFKSGNTTWNRSELLKEVRSLMELHHPHIVQLMGFAQDEEKCIFLMELMDTDLRNFMKRRPHQEKRPFTRAGEMNIITQIAKGMHYLHEQQYVHGELKCSNILVNKIGDHIDVKISDLRSSQKLGVWDHVLFKERSRRRRPRWTAPEANSYGETIEPTDDLLKKTDVYSFGMVCYEVLTGKLPFQDIRDDALKTRIETGDLNQELPGELDEQLRGLIKSCWSRNPNDRPTFETICHLLDDIRFSQRHETVLSSGISTVLCHFKRIPDILRAFRAPERNMSSFAGTTYGDINVGDGMQHDDCGGTCDSPITLPEFVRIEPAKLKRERLLGEGTFAKVYQATWLGCKYAVKRFRSQSSISEAGPELKLLIELRHICIVRLMGLSVDSERRCSIVMEFMGGDLRELIKTRMKKRKTIFKPVHVVPFDLNEAVHIIKRIAQGMRFLHYRDVVHRDLKASNVLVPHHPGSIDVKIADFGLSQFIDPSGESSAGHVGSRYWRAPELLPLPGAESSGVVEEDQPMRDGNGDEPKRYDLKAADVYSFAMTCYEVLSGEVPLADEDRNLGQTAVKLAVIRDGLRPTLPADLNSDLKQLIEECWVGKPEKRPNFSSICEKLQTIQDRLRSSIS</sequence>
<feature type="binding site" evidence="6">
    <location>
        <position position="611"/>
    </location>
    <ligand>
        <name>ATP</name>
        <dbReference type="ChEBI" id="CHEBI:30616"/>
    </ligand>
</feature>
<evidence type="ECO:0000256" key="5">
    <source>
        <dbReference type="ARBA" id="ARBA00022840"/>
    </source>
</evidence>
<dbReference type="CDD" id="cd21037">
    <property type="entry name" value="MLKL_NTD"/>
    <property type="match status" value="1"/>
</dbReference>
<dbReference type="InterPro" id="IPR001245">
    <property type="entry name" value="Ser-Thr/Tyr_kinase_cat_dom"/>
</dbReference>
<dbReference type="GO" id="GO:0004674">
    <property type="term" value="F:protein serine/threonine kinase activity"/>
    <property type="evidence" value="ECO:0007669"/>
    <property type="project" value="UniProtKB-KW"/>
</dbReference>
<dbReference type="InterPro" id="IPR017441">
    <property type="entry name" value="Protein_kinase_ATP_BS"/>
</dbReference>
<evidence type="ECO:0000259" key="8">
    <source>
        <dbReference type="PROSITE" id="PS50011"/>
    </source>
</evidence>
<proteinExistence type="predicted"/>
<dbReference type="AlphaFoldDB" id="A0A8T0GNM7"/>
<dbReference type="GO" id="GO:0005524">
    <property type="term" value="F:ATP binding"/>
    <property type="evidence" value="ECO:0007669"/>
    <property type="project" value="UniProtKB-UniRule"/>
</dbReference>
<dbReference type="SMART" id="SM00220">
    <property type="entry name" value="S_TKc"/>
    <property type="match status" value="2"/>
</dbReference>
<dbReference type="Proteomes" id="UP000822688">
    <property type="component" value="Chromosome 10"/>
</dbReference>
<feature type="region of interest" description="Disordered" evidence="7">
    <location>
        <begin position="768"/>
        <end position="789"/>
    </location>
</feature>
<dbReference type="Pfam" id="PF07714">
    <property type="entry name" value="PK_Tyr_Ser-Thr"/>
    <property type="match status" value="1"/>
</dbReference>
<evidence type="ECO:0000256" key="4">
    <source>
        <dbReference type="ARBA" id="ARBA00022777"/>
    </source>
</evidence>
<keyword evidence="1" id="KW-0723">Serine/threonine-protein kinase</keyword>
<feature type="domain" description="Protein kinase" evidence="8">
    <location>
        <begin position="235"/>
        <end position="512"/>
    </location>
</feature>
<dbReference type="Pfam" id="PF00069">
    <property type="entry name" value="Pkinase"/>
    <property type="match status" value="1"/>
</dbReference>
<dbReference type="Gene3D" id="1.20.930.20">
    <property type="entry name" value="Adaptor protein Cbl, N-terminal domain"/>
    <property type="match status" value="1"/>
</dbReference>
<accession>A0A8T0GNM7</accession>
<evidence type="ECO:0000256" key="3">
    <source>
        <dbReference type="ARBA" id="ARBA00022741"/>
    </source>
</evidence>
<name>A0A8T0GNM7_CERPU</name>
<evidence type="ECO:0000256" key="2">
    <source>
        <dbReference type="ARBA" id="ARBA00022679"/>
    </source>
</evidence>
<dbReference type="InterPro" id="IPR051681">
    <property type="entry name" value="Ser/Thr_Kinases-Pseudokinases"/>
</dbReference>
<keyword evidence="2" id="KW-0808">Transferase</keyword>
<dbReference type="InterPro" id="IPR000719">
    <property type="entry name" value="Prot_kinase_dom"/>
</dbReference>
<gene>
    <name evidence="9" type="ORF">KC19_10G042400</name>
</gene>
<organism evidence="9 10">
    <name type="scientific">Ceratodon purpureus</name>
    <name type="common">Fire moss</name>
    <name type="synonym">Dicranum purpureum</name>
    <dbReference type="NCBI Taxonomy" id="3225"/>
    <lineage>
        <taxon>Eukaryota</taxon>
        <taxon>Viridiplantae</taxon>
        <taxon>Streptophyta</taxon>
        <taxon>Embryophyta</taxon>
        <taxon>Bryophyta</taxon>
        <taxon>Bryophytina</taxon>
        <taxon>Bryopsida</taxon>
        <taxon>Dicranidae</taxon>
        <taxon>Pseudoditrichales</taxon>
        <taxon>Ditrichaceae</taxon>
        <taxon>Ceratodon</taxon>
    </lineage>
</organism>
<feature type="compositionally biased region" description="Basic and acidic residues" evidence="7">
    <location>
        <begin position="778"/>
        <end position="789"/>
    </location>
</feature>
<evidence type="ECO:0000313" key="9">
    <source>
        <dbReference type="EMBL" id="KAG0558632.1"/>
    </source>
</evidence>
<dbReference type="InterPro" id="IPR036537">
    <property type="entry name" value="Adaptor_Cbl_N_dom_sf"/>
</dbReference>